<dbReference type="AlphaFoldDB" id="D3F868"/>
<sequence precursor="true">MSRERARRAAAGLAVLALTGALAACGDGDTTAATTAATGGATSPAAPPLLREPARDGEIVVDGEASPETHGPYDFDGRYVVRFAQYAPEDADLDFNAQTAFAVRLGPARPGPSARYVKLFSDAARDGRRTVDLRGEHTVEVEFGDFPYVVRFTPAR</sequence>
<feature type="chain" id="PRO_5003044050" evidence="1">
    <location>
        <begin position="24"/>
        <end position="156"/>
    </location>
</feature>
<dbReference type="RefSeq" id="WP_012931991.1">
    <property type="nucleotide sequence ID" value="NC_013739.1"/>
</dbReference>
<organism evidence="2 3">
    <name type="scientific">Conexibacter woesei (strain DSM 14684 / CCUG 47730 / CIP 108061 / JCM 11494 / NBRC 100937 / ID131577)</name>
    <dbReference type="NCBI Taxonomy" id="469383"/>
    <lineage>
        <taxon>Bacteria</taxon>
        <taxon>Bacillati</taxon>
        <taxon>Actinomycetota</taxon>
        <taxon>Thermoleophilia</taxon>
        <taxon>Solirubrobacterales</taxon>
        <taxon>Conexibacteraceae</taxon>
        <taxon>Conexibacter</taxon>
    </lineage>
</organism>
<evidence type="ECO:0000313" key="3">
    <source>
        <dbReference type="Proteomes" id="UP000008229"/>
    </source>
</evidence>
<name>D3F868_CONWI</name>
<dbReference type="OrthoDB" id="5245031at2"/>
<dbReference type="HOGENOM" id="CLU_1683580_0_0_11"/>
<evidence type="ECO:0000313" key="2">
    <source>
        <dbReference type="EMBL" id="ADB48938.1"/>
    </source>
</evidence>
<dbReference type="STRING" id="469383.Cwoe_0503"/>
<keyword evidence="3" id="KW-1185">Reference proteome</keyword>
<gene>
    <name evidence="2" type="ordered locus">Cwoe_0503</name>
</gene>
<reference evidence="3" key="2">
    <citation type="submission" date="2010-01" db="EMBL/GenBank/DDBJ databases">
        <title>The complete genome of Conexibacter woesei DSM 14684.</title>
        <authorList>
            <consortium name="US DOE Joint Genome Institute (JGI-PGF)"/>
            <person name="Lucas S."/>
            <person name="Copeland A."/>
            <person name="Lapidus A."/>
            <person name="Glavina del Rio T."/>
            <person name="Dalin E."/>
            <person name="Tice H."/>
            <person name="Bruce D."/>
            <person name="Goodwin L."/>
            <person name="Pitluck S."/>
            <person name="Kyrpides N."/>
            <person name="Mavromatis K."/>
            <person name="Ivanova N."/>
            <person name="Mikhailova N."/>
            <person name="Chertkov O."/>
            <person name="Brettin T."/>
            <person name="Detter J.C."/>
            <person name="Han C."/>
            <person name="Larimer F."/>
            <person name="Land M."/>
            <person name="Hauser L."/>
            <person name="Markowitz V."/>
            <person name="Cheng J.-F."/>
            <person name="Hugenholtz P."/>
            <person name="Woyke T."/>
            <person name="Wu D."/>
            <person name="Pukall R."/>
            <person name="Steenblock K."/>
            <person name="Schneider S."/>
            <person name="Klenk H.-P."/>
            <person name="Eisen J.A."/>
        </authorList>
    </citation>
    <scope>NUCLEOTIDE SEQUENCE [LARGE SCALE GENOMIC DNA]</scope>
    <source>
        <strain evidence="3">DSM 14684 / CIP 108061 / JCM 11494 / NBRC 100937 / ID131577</strain>
    </source>
</reference>
<dbReference type="eggNOG" id="ENOG50320DY">
    <property type="taxonomic scope" value="Bacteria"/>
</dbReference>
<feature type="signal peptide" evidence="1">
    <location>
        <begin position="1"/>
        <end position="23"/>
    </location>
</feature>
<dbReference type="EMBL" id="CP001854">
    <property type="protein sequence ID" value="ADB48938.1"/>
    <property type="molecule type" value="Genomic_DNA"/>
</dbReference>
<dbReference type="Proteomes" id="UP000008229">
    <property type="component" value="Chromosome"/>
</dbReference>
<protein>
    <submittedName>
        <fullName evidence="2">TonB family protein</fullName>
    </submittedName>
</protein>
<dbReference type="PROSITE" id="PS51257">
    <property type="entry name" value="PROKAR_LIPOPROTEIN"/>
    <property type="match status" value="1"/>
</dbReference>
<reference evidence="2 3" key="1">
    <citation type="journal article" date="2010" name="Stand. Genomic Sci.">
        <title>Complete genome sequence of Conexibacter woesei type strain (ID131577).</title>
        <authorList>
            <person name="Pukall R."/>
            <person name="Lapidus A."/>
            <person name="Glavina Del Rio T."/>
            <person name="Copeland A."/>
            <person name="Tice H."/>
            <person name="Cheng J.-F."/>
            <person name="Lucas S."/>
            <person name="Chen F."/>
            <person name="Nolan M."/>
            <person name="Bruce D."/>
            <person name="Goodwin L."/>
            <person name="Pitluck S."/>
            <person name="Mavromatis K."/>
            <person name="Ivanova N."/>
            <person name="Ovchinnikova G."/>
            <person name="Pati A."/>
            <person name="Chen A."/>
            <person name="Palaniappan K."/>
            <person name="Land M."/>
            <person name="Hauser L."/>
            <person name="Chang Y.-J."/>
            <person name="Jeffries C.D."/>
            <person name="Chain P."/>
            <person name="Meincke L."/>
            <person name="Sims D."/>
            <person name="Brettin T."/>
            <person name="Detter J.C."/>
            <person name="Rohde M."/>
            <person name="Goeker M."/>
            <person name="Bristow J."/>
            <person name="Eisen J.A."/>
            <person name="Markowitz V."/>
            <person name="Kyrpides N.C."/>
            <person name="Klenk H.-P."/>
            <person name="Hugenholtz P."/>
        </authorList>
    </citation>
    <scope>NUCLEOTIDE SEQUENCE [LARGE SCALE GENOMIC DNA]</scope>
    <source>
        <strain evidence="3">DSM 14684 / CIP 108061 / JCM 11494 / NBRC 100937 / ID131577</strain>
    </source>
</reference>
<evidence type="ECO:0000256" key="1">
    <source>
        <dbReference type="SAM" id="SignalP"/>
    </source>
</evidence>
<dbReference type="KEGG" id="cwo:Cwoe_0503"/>
<keyword evidence="1" id="KW-0732">Signal</keyword>
<proteinExistence type="predicted"/>
<accession>D3F868</accession>